<evidence type="ECO:0000313" key="6">
    <source>
        <dbReference type="Proteomes" id="UP001362999"/>
    </source>
</evidence>
<dbReference type="CDD" id="cd12148">
    <property type="entry name" value="fungal_TF_MHR"/>
    <property type="match status" value="1"/>
</dbReference>
<feature type="region of interest" description="Disordered" evidence="3">
    <location>
        <begin position="716"/>
        <end position="757"/>
    </location>
</feature>
<keyword evidence="1" id="KW-0479">Metal-binding</keyword>
<dbReference type="InterPro" id="IPR050987">
    <property type="entry name" value="AtrR-like"/>
</dbReference>
<dbReference type="InterPro" id="IPR007219">
    <property type="entry name" value="XnlR_reg_dom"/>
</dbReference>
<dbReference type="GO" id="GO:0000981">
    <property type="term" value="F:DNA-binding transcription factor activity, RNA polymerase II-specific"/>
    <property type="evidence" value="ECO:0007669"/>
    <property type="project" value="InterPro"/>
</dbReference>
<dbReference type="GO" id="GO:0003677">
    <property type="term" value="F:DNA binding"/>
    <property type="evidence" value="ECO:0007669"/>
    <property type="project" value="InterPro"/>
</dbReference>
<dbReference type="Pfam" id="PF00172">
    <property type="entry name" value="Zn_clus"/>
    <property type="match status" value="1"/>
</dbReference>
<feature type="compositionally biased region" description="Basic and acidic residues" evidence="3">
    <location>
        <begin position="747"/>
        <end position="757"/>
    </location>
</feature>
<feature type="region of interest" description="Disordered" evidence="3">
    <location>
        <begin position="636"/>
        <end position="666"/>
    </location>
</feature>
<organism evidence="5 6">
    <name type="scientific">Favolaschia claudopus</name>
    <dbReference type="NCBI Taxonomy" id="2862362"/>
    <lineage>
        <taxon>Eukaryota</taxon>
        <taxon>Fungi</taxon>
        <taxon>Dikarya</taxon>
        <taxon>Basidiomycota</taxon>
        <taxon>Agaricomycotina</taxon>
        <taxon>Agaricomycetes</taxon>
        <taxon>Agaricomycetidae</taxon>
        <taxon>Agaricales</taxon>
        <taxon>Marasmiineae</taxon>
        <taxon>Mycenaceae</taxon>
        <taxon>Favolaschia</taxon>
    </lineage>
</organism>
<dbReference type="InterPro" id="IPR036864">
    <property type="entry name" value="Zn2-C6_fun-type_DNA-bd_sf"/>
</dbReference>
<evidence type="ECO:0000313" key="5">
    <source>
        <dbReference type="EMBL" id="KAK7063579.1"/>
    </source>
</evidence>
<protein>
    <submittedName>
        <fullName evidence="5">Zn(2)-C6 fungal-type domain-containing protein</fullName>
    </submittedName>
</protein>
<feature type="compositionally biased region" description="Basic and acidic residues" evidence="3">
    <location>
        <begin position="8"/>
        <end position="19"/>
    </location>
</feature>
<dbReference type="GO" id="GO:0006351">
    <property type="term" value="P:DNA-templated transcription"/>
    <property type="evidence" value="ECO:0007669"/>
    <property type="project" value="InterPro"/>
</dbReference>
<dbReference type="PROSITE" id="PS50048">
    <property type="entry name" value="ZN2_CY6_FUNGAL_2"/>
    <property type="match status" value="1"/>
</dbReference>
<dbReference type="SMART" id="SM00906">
    <property type="entry name" value="Fungal_trans"/>
    <property type="match status" value="1"/>
</dbReference>
<dbReference type="Proteomes" id="UP001362999">
    <property type="component" value="Unassembled WGS sequence"/>
</dbReference>
<dbReference type="GO" id="GO:0008270">
    <property type="term" value="F:zinc ion binding"/>
    <property type="evidence" value="ECO:0007669"/>
    <property type="project" value="InterPro"/>
</dbReference>
<evidence type="ECO:0000256" key="1">
    <source>
        <dbReference type="ARBA" id="ARBA00022723"/>
    </source>
</evidence>
<feature type="region of interest" description="Disordered" evidence="3">
    <location>
        <begin position="1"/>
        <end position="21"/>
    </location>
</feature>
<dbReference type="EMBL" id="JAWWNJ010000001">
    <property type="protein sequence ID" value="KAK7063579.1"/>
    <property type="molecule type" value="Genomic_DNA"/>
</dbReference>
<name>A0AAW0EF32_9AGAR</name>
<keyword evidence="2" id="KW-0539">Nucleus</keyword>
<comment type="caution">
    <text evidence="5">The sequence shown here is derived from an EMBL/GenBank/DDBJ whole genome shotgun (WGS) entry which is preliminary data.</text>
</comment>
<dbReference type="AlphaFoldDB" id="A0AAW0EF32"/>
<dbReference type="PANTHER" id="PTHR46910:SF38">
    <property type="entry name" value="ZN(2)-C6 FUNGAL-TYPE DOMAIN-CONTAINING PROTEIN"/>
    <property type="match status" value="1"/>
</dbReference>
<dbReference type="CDD" id="cd00067">
    <property type="entry name" value="GAL4"/>
    <property type="match status" value="1"/>
</dbReference>
<feature type="domain" description="Zn(2)-C6 fungal-type" evidence="4">
    <location>
        <begin position="28"/>
        <end position="61"/>
    </location>
</feature>
<reference evidence="5 6" key="1">
    <citation type="journal article" date="2024" name="J Genomics">
        <title>Draft genome sequencing and assembly of Favolaschia claudopus CIRM-BRFM 2984 isolated from oak limbs.</title>
        <authorList>
            <person name="Navarro D."/>
            <person name="Drula E."/>
            <person name="Chaduli D."/>
            <person name="Cazenave R."/>
            <person name="Ahrendt S."/>
            <person name="Wang J."/>
            <person name="Lipzen A."/>
            <person name="Daum C."/>
            <person name="Barry K."/>
            <person name="Grigoriev I.V."/>
            <person name="Favel A."/>
            <person name="Rosso M.N."/>
            <person name="Martin F."/>
        </authorList>
    </citation>
    <scope>NUCLEOTIDE SEQUENCE [LARGE SCALE GENOMIC DNA]</scope>
    <source>
        <strain evidence="5 6">CIRM-BRFM 2984</strain>
    </source>
</reference>
<gene>
    <name evidence="5" type="ORF">R3P38DRAFT_3164575</name>
</gene>
<dbReference type="Pfam" id="PF04082">
    <property type="entry name" value="Fungal_trans"/>
    <property type="match status" value="1"/>
</dbReference>
<dbReference type="Gene3D" id="4.10.240.10">
    <property type="entry name" value="Zn(2)-C6 fungal-type DNA-binding domain"/>
    <property type="match status" value="1"/>
</dbReference>
<keyword evidence="6" id="KW-1185">Reference proteome</keyword>
<evidence type="ECO:0000259" key="4">
    <source>
        <dbReference type="PROSITE" id="PS50048"/>
    </source>
</evidence>
<dbReference type="SUPFAM" id="SSF57701">
    <property type="entry name" value="Zn2/Cys6 DNA-binding domain"/>
    <property type="match status" value="1"/>
</dbReference>
<evidence type="ECO:0000256" key="2">
    <source>
        <dbReference type="ARBA" id="ARBA00023242"/>
    </source>
</evidence>
<dbReference type="InterPro" id="IPR001138">
    <property type="entry name" value="Zn2Cys6_DnaBD"/>
</dbReference>
<dbReference type="PANTHER" id="PTHR46910">
    <property type="entry name" value="TRANSCRIPTION FACTOR PDR1"/>
    <property type="match status" value="1"/>
</dbReference>
<sequence>MSSVPPRNIEEGDKESAPKEKRKRLQGACDICRKRKVRCDSAERPGEKCTNCTQLKTQCTHLYVSKESSSKVNYKNCREHVAAILSQTQAYVPSNDPTVLYQILIDIAKYARNLEELLAASEPYVAPGNASDKTDDSSDDGQVSIDGVLVDPNIHDPLRRLSLRVPLSGADDNYRFFGMSSSMNFIREALQYAGETYTFDAQRPEFWVSYTWQKGPVQTVPVQSFPDDDLLQDLVDIYFKRLNPLIFILHSMTFRAALADGEHLRDPYFGAVVLVSTSNDRLSDDPRVLASSGDPVHSAGWKWFNQAQPLRIAISPPSTSFRWIYKLQVICLSLVFLTGTTNARQAWTLSCLGIRTAQEMGAHRLSRYNTGSRVEGELLKRAFWVLITVDTIMNSLLGRPKVTSTAEYDVDIPAAVDDQYWLHPYSFVQPSNTLAETDYMRSYLKLMVIHQRMQESLYGIKRDTKRVPAIVAELDSDLNSWLDSVPNHLRWDANLEGIWLDQSASLYMHYYHVQLLIHRPFIPSVNDNCLVNFPSLAICANSARSLGHVMELHAVRSGDVLHQPLAMSALFDACVILLLNVWDGRRRKLTPNDITRAANDIKKCVHVLHLYEKRYPFAGRKCDIVREIFDRASGHMTTKTNPQLKRSAPDDFEAQDALPPNQRPPELSPIEQLENLARSIKQTDHLFTLPFSSKELGLLPIYEPFDFRFGFDSQPPEKVEMMPSQGEGYGPRQRYNSGPSYSWPDWRNGDARLEHPY</sequence>
<proteinExistence type="predicted"/>
<accession>A0AAW0EF32</accession>
<dbReference type="PROSITE" id="PS00463">
    <property type="entry name" value="ZN2_CY6_FUNGAL_1"/>
    <property type="match status" value="1"/>
</dbReference>
<evidence type="ECO:0000256" key="3">
    <source>
        <dbReference type="SAM" id="MobiDB-lite"/>
    </source>
</evidence>
<dbReference type="SMART" id="SM00066">
    <property type="entry name" value="GAL4"/>
    <property type="match status" value="1"/>
</dbReference>